<proteinExistence type="predicted"/>
<dbReference type="PROSITE" id="PS51808">
    <property type="entry name" value="CHCH"/>
    <property type="match status" value="1"/>
</dbReference>
<protein>
    <submittedName>
        <fullName evidence="2">CHCH domain-containing protein</fullName>
    </submittedName>
</protein>
<keyword evidence="1" id="KW-1015">Disulfide bond</keyword>
<dbReference type="GO" id="GO:0005654">
    <property type="term" value="C:nucleoplasm"/>
    <property type="evidence" value="ECO:0007669"/>
    <property type="project" value="TreeGrafter"/>
</dbReference>
<dbReference type="PANTHER" id="PTHR31278:SF2">
    <property type="entry name" value="SMALL RIBOSOMAL SUBUNIT PROTEIN MS37"/>
    <property type="match status" value="1"/>
</dbReference>
<name>A0A2K6W155_ONCVO</name>
<dbReference type="Proteomes" id="UP000024404">
    <property type="component" value="Unassembled WGS sequence"/>
</dbReference>
<dbReference type="EnsemblMetazoa" id="OVOC4072.1">
    <property type="protein sequence ID" value="OVOC4072.1"/>
    <property type="gene ID" value="WBGene00240881"/>
</dbReference>
<accession>A0A2K6W155</accession>
<dbReference type="SUPFAM" id="SSF47072">
    <property type="entry name" value="Cysteine alpha-hairpin motif"/>
    <property type="match status" value="1"/>
</dbReference>
<dbReference type="GO" id="GO:0003723">
    <property type="term" value="F:RNA binding"/>
    <property type="evidence" value="ECO:0007669"/>
    <property type="project" value="TreeGrafter"/>
</dbReference>
<reference evidence="2" key="2">
    <citation type="submission" date="2018-02" db="UniProtKB">
        <authorList>
            <consortium name="EnsemblMetazoa"/>
        </authorList>
    </citation>
    <scope>IDENTIFICATION</scope>
</reference>
<dbReference type="AlphaFoldDB" id="A0A2K6W155"/>
<dbReference type="GO" id="GO:0032543">
    <property type="term" value="P:mitochondrial translation"/>
    <property type="evidence" value="ECO:0007669"/>
    <property type="project" value="InterPro"/>
</dbReference>
<reference evidence="3" key="1">
    <citation type="submission" date="2013-10" db="EMBL/GenBank/DDBJ databases">
        <title>Genome sequencing of Onchocerca volvulus.</title>
        <authorList>
            <person name="Cotton J."/>
            <person name="Tsai J."/>
            <person name="Stanley E."/>
            <person name="Tracey A."/>
            <person name="Holroyd N."/>
            <person name="Lustigman S."/>
            <person name="Berriman M."/>
        </authorList>
    </citation>
    <scope>NUCLEOTIDE SEQUENCE</scope>
</reference>
<dbReference type="InterPro" id="IPR033620">
    <property type="entry name" value="Ribosomal_mS37_met"/>
</dbReference>
<evidence type="ECO:0000313" key="3">
    <source>
        <dbReference type="Proteomes" id="UP000024404"/>
    </source>
</evidence>
<dbReference type="InterPro" id="IPR010625">
    <property type="entry name" value="CHCH"/>
</dbReference>
<organism evidence="2 3">
    <name type="scientific">Onchocerca volvulus</name>
    <dbReference type="NCBI Taxonomy" id="6282"/>
    <lineage>
        <taxon>Eukaryota</taxon>
        <taxon>Metazoa</taxon>
        <taxon>Ecdysozoa</taxon>
        <taxon>Nematoda</taxon>
        <taxon>Chromadorea</taxon>
        <taxon>Rhabditida</taxon>
        <taxon>Spirurina</taxon>
        <taxon>Spiruromorpha</taxon>
        <taxon>Filarioidea</taxon>
        <taxon>Onchocercidae</taxon>
        <taxon>Onchocerca</taxon>
    </lineage>
</organism>
<keyword evidence="3" id="KW-1185">Reference proteome</keyword>
<dbReference type="STRING" id="6282.A0A2K6W155"/>
<sequence length="161" mass="18798">MQFTSSLSRSNFKIAVKTKFAKNDQLQFKEFIPLKSTNFIMSNYTKPRGETCTKELQALFDCLKKWEYDNLPCVDFNRDYMACVDRTYKANKEFAEAAKKGMLDGTTDGKTVLTKHQMNNLMKKYPQPQLGQYPYKALKRLPNQSYADDIFHRKNKYGKAN</sequence>
<dbReference type="PANTHER" id="PTHR31278">
    <property type="entry name" value="CHCHD1"/>
    <property type="match status" value="1"/>
</dbReference>
<dbReference type="OMA" id="MKRLPTQ"/>
<dbReference type="EMBL" id="CMVM020000124">
    <property type="status" value="NOT_ANNOTATED_CDS"/>
    <property type="molecule type" value="Genomic_DNA"/>
</dbReference>
<evidence type="ECO:0000313" key="2">
    <source>
        <dbReference type="EnsemblMetazoa" id="OVOC4072.1"/>
    </source>
</evidence>
<dbReference type="GO" id="GO:0005761">
    <property type="term" value="C:mitochondrial ribosome"/>
    <property type="evidence" value="ECO:0007669"/>
    <property type="project" value="InterPro"/>
</dbReference>
<dbReference type="Pfam" id="PF06747">
    <property type="entry name" value="CHCH"/>
    <property type="match status" value="1"/>
</dbReference>
<dbReference type="InterPro" id="IPR009069">
    <property type="entry name" value="Cys_alpha_HP_mot_SF"/>
</dbReference>
<evidence type="ECO:0000256" key="1">
    <source>
        <dbReference type="ARBA" id="ARBA00023157"/>
    </source>
</evidence>